<comment type="caution">
    <text evidence="1">The sequence shown here is derived from an EMBL/GenBank/DDBJ whole genome shotgun (WGS) entry which is preliminary data.</text>
</comment>
<sequence length="499" mass="54200">MFTVDETSVFSTGVKELLRAARVRLVEWEQVRERAFRYDLVLAASENIDFDAIDAHTVLLPHGLGFNKLLPNGVGPDLRVAGLPPQHALRAGKVTVTLSHPEQRDQLFAVSPAIAGRTETVGDPTFDRLRASRGLRARYREAFGTGDRTLVAIASTWGRQSVIGRWQTLPAQLLGVLETDLYQLVAVLHPNVWAYYGEFQIKLWLSSALDAGLILMPPDSGWHAALIAADQVITDHGSLGLFAAALDQPLLMTGRAAETVPGTPTDELARCVPTLHPGGELRSQLDAARRLHVAGRYTHITDRVFTHSGSAAHNVQALIYRELALSPLPDPSPLTRIPIPECHTRAVTSYVVHTTTVATDASVTLVRFPAAVWRPADDVDDETHVVAEESEADLKIIERAAALTREIVLDTVPARQWACSALNDYPGARLAVAATTTGCLAVIRDGTVIRAVAEPADPVHTQLIASAIYCCLIDRSLPDRPLTIRAGTTTIDVTFTPDR</sequence>
<reference evidence="1 2" key="1">
    <citation type="submission" date="2020-05" db="EMBL/GenBank/DDBJ databases">
        <title>MicrobeNet Type strains.</title>
        <authorList>
            <person name="Nicholson A.C."/>
        </authorList>
    </citation>
    <scope>NUCLEOTIDE SEQUENCE [LARGE SCALE GENOMIC DNA]</scope>
    <source>
        <strain evidence="1 2">JCM 3224</strain>
    </source>
</reference>
<dbReference type="AlphaFoldDB" id="A0A849CBM5"/>
<dbReference type="Proteomes" id="UP000586827">
    <property type="component" value="Unassembled WGS sequence"/>
</dbReference>
<name>A0A849CBM5_9NOCA</name>
<proteinExistence type="predicted"/>
<accession>A0A849CBM5</accession>
<evidence type="ECO:0000313" key="2">
    <source>
        <dbReference type="Proteomes" id="UP000586827"/>
    </source>
</evidence>
<dbReference type="EMBL" id="JABELX010000034">
    <property type="protein sequence ID" value="NNH76034.1"/>
    <property type="molecule type" value="Genomic_DNA"/>
</dbReference>
<gene>
    <name evidence="1" type="ORF">HLB23_40365</name>
</gene>
<keyword evidence="2" id="KW-1185">Reference proteome</keyword>
<organism evidence="1 2">
    <name type="scientific">Nocardia uniformis</name>
    <dbReference type="NCBI Taxonomy" id="53432"/>
    <lineage>
        <taxon>Bacteria</taxon>
        <taxon>Bacillati</taxon>
        <taxon>Actinomycetota</taxon>
        <taxon>Actinomycetes</taxon>
        <taxon>Mycobacteriales</taxon>
        <taxon>Nocardiaceae</taxon>
        <taxon>Nocardia</taxon>
    </lineage>
</organism>
<protein>
    <submittedName>
        <fullName evidence="1">Uncharacterized protein</fullName>
    </submittedName>
</protein>
<evidence type="ECO:0000313" key="1">
    <source>
        <dbReference type="EMBL" id="NNH76034.1"/>
    </source>
</evidence>